<feature type="compositionally biased region" description="Polar residues" evidence="1">
    <location>
        <begin position="1"/>
        <end position="42"/>
    </location>
</feature>
<reference evidence="2" key="1">
    <citation type="submission" date="2015-09" db="EMBL/GenBank/DDBJ databases">
        <title>De novo assembly of Pectinophora gossypiella (Pink Bollworm) gut transcriptome.</title>
        <authorList>
            <person name="Tassone E.E."/>
        </authorList>
    </citation>
    <scope>NUCLEOTIDE SEQUENCE</scope>
</reference>
<organism evidence="2">
    <name type="scientific">Pectinophora gossypiella</name>
    <name type="common">Cotton pink bollworm</name>
    <name type="synonym">Depressaria gossypiella</name>
    <dbReference type="NCBI Taxonomy" id="13191"/>
    <lineage>
        <taxon>Eukaryota</taxon>
        <taxon>Metazoa</taxon>
        <taxon>Ecdysozoa</taxon>
        <taxon>Arthropoda</taxon>
        <taxon>Hexapoda</taxon>
        <taxon>Insecta</taxon>
        <taxon>Pterygota</taxon>
        <taxon>Neoptera</taxon>
        <taxon>Endopterygota</taxon>
        <taxon>Lepidoptera</taxon>
        <taxon>Glossata</taxon>
        <taxon>Ditrysia</taxon>
        <taxon>Gelechioidea</taxon>
        <taxon>Gelechiidae</taxon>
        <taxon>Apatetrinae</taxon>
        <taxon>Pectinophora</taxon>
    </lineage>
</organism>
<feature type="region of interest" description="Disordered" evidence="1">
    <location>
        <begin position="1"/>
        <end position="54"/>
    </location>
</feature>
<evidence type="ECO:0000256" key="1">
    <source>
        <dbReference type="SAM" id="MobiDB-lite"/>
    </source>
</evidence>
<dbReference type="OrthoDB" id="43122at2759"/>
<proteinExistence type="predicted"/>
<gene>
    <name evidence="2" type="ORF">g.18217</name>
</gene>
<protein>
    <submittedName>
        <fullName evidence="2">Uncharacterized protein</fullName>
    </submittedName>
</protein>
<accession>A0A1E1W0E0</accession>
<evidence type="ECO:0000313" key="2">
    <source>
        <dbReference type="EMBL" id="JAT80394.1"/>
    </source>
</evidence>
<feature type="non-terminal residue" evidence="2">
    <location>
        <position position="105"/>
    </location>
</feature>
<feature type="non-terminal residue" evidence="2">
    <location>
        <position position="1"/>
    </location>
</feature>
<dbReference type="EMBL" id="GDQN01010660">
    <property type="protein sequence ID" value="JAT80394.1"/>
    <property type="molecule type" value="Transcribed_RNA"/>
</dbReference>
<sequence length="105" mass="12169">SQNDHYGSQQMSTSQQNLNTLTPNEDSWATVRSPSRAQQPIRSVSPRVRKNTENDDLDCLSSLKAMQREESLQRLEQLKMQLIELEHQYEKSKPLVQLVDNMVKL</sequence>
<name>A0A1E1W0E0_PECGO</name>
<dbReference type="AlphaFoldDB" id="A0A1E1W0E0"/>